<evidence type="ECO:0000313" key="1">
    <source>
        <dbReference type="EMBL" id="MCE3049398.1"/>
    </source>
</evidence>
<evidence type="ECO:0000313" key="2">
    <source>
        <dbReference type="Proteomes" id="UP000823775"/>
    </source>
</evidence>
<dbReference type="Proteomes" id="UP000823775">
    <property type="component" value="Unassembled WGS sequence"/>
</dbReference>
<accession>A0ABS8WJ21</accession>
<organism evidence="1 2">
    <name type="scientific">Datura stramonium</name>
    <name type="common">Jimsonweed</name>
    <name type="synonym">Common thornapple</name>
    <dbReference type="NCBI Taxonomy" id="4076"/>
    <lineage>
        <taxon>Eukaryota</taxon>
        <taxon>Viridiplantae</taxon>
        <taxon>Streptophyta</taxon>
        <taxon>Embryophyta</taxon>
        <taxon>Tracheophyta</taxon>
        <taxon>Spermatophyta</taxon>
        <taxon>Magnoliopsida</taxon>
        <taxon>eudicotyledons</taxon>
        <taxon>Gunneridae</taxon>
        <taxon>Pentapetalae</taxon>
        <taxon>asterids</taxon>
        <taxon>lamiids</taxon>
        <taxon>Solanales</taxon>
        <taxon>Solanaceae</taxon>
        <taxon>Solanoideae</taxon>
        <taxon>Datureae</taxon>
        <taxon>Datura</taxon>
    </lineage>
</organism>
<protein>
    <submittedName>
        <fullName evidence="1">Uncharacterized protein</fullName>
    </submittedName>
</protein>
<name>A0ABS8WJ21_DATST</name>
<proteinExistence type="predicted"/>
<sequence>MTPYRSRSRIAEGVRRFIISLHPPRVPVKSETSGVPLPIHVSHGSGCMLPPGPWSSARLASSCATTSSLAPLKTDNASTKWFMNNCTHDAAKASVLAAESLQ</sequence>
<reference evidence="1 2" key="1">
    <citation type="journal article" date="2021" name="BMC Genomics">
        <title>Datura genome reveals duplications of psychoactive alkaloid biosynthetic genes and high mutation rate following tissue culture.</title>
        <authorList>
            <person name="Rajewski A."/>
            <person name="Carter-House D."/>
            <person name="Stajich J."/>
            <person name="Litt A."/>
        </authorList>
    </citation>
    <scope>NUCLEOTIDE SEQUENCE [LARGE SCALE GENOMIC DNA]</scope>
    <source>
        <strain evidence="1">AR-01</strain>
    </source>
</reference>
<dbReference type="EMBL" id="JACEIK010006865">
    <property type="protein sequence ID" value="MCE3049398.1"/>
    <property type="molecule type" value="Genomic_DNA"/>
</dbReference>
<gene>
    <name evidence="1" type="ORF">HAX54_044753</name>
</gene>
<comment type="caution">
    <text evidence="1">The sequence shown here is derived from an EMBL/GenBank/DDBJ whole genome shotgun (WGS) entry which is preliminary data.</text>
</comment>
<keyword evidence="2" id="KW-1185">Reference proteome</keyword>